<dbReference type="Gene3D" id="3.40.50.300">
    <property type="entry name" value="P-loop containing nucleotide triphosphate hydrolases"/>
    <property type="match status" value="1"/>
</dbReference>
<keyword evidence="4" id="KW-1185">Reference proteome</keyword>
<feature type="compositionally biased region" description="Basic residues" evidence="2">
    <location>
        <begin position="245"/>
        <end position="254"/>
    </location>
</feature>
<dbReference type="EMBL" id="JAFFZM010000035">
    <property type="protein sequence ID" value="MBO8203153.1"/>
    <property type="molecule type" value="Genomic_DNA"/>
</dbReference>
<evidence type="ECO:0000256" key="2">
    <source>
        <dbReference type="SAM" id="MobiDB-lite"/>
    </source>
</evidence>
<feature type="coiled-coil region" evidence="1">
    <location>
        <begin position="313"/>
        <end position="340"/>
    </location>
</feature>
<gene>
    <name evidence="3" type="ORF">JW613_33470</name>
</gene>
<evidence type="ECO:0000256" key="1">
    <source>
        <dbReference type="SAM" id="Coils"/>
    </source>
</evidence>
<keyword evidence="1" id="KW-0175">Coiled coil</keyword>
<dbReference type="Pfam" id="PF12846">
    <property type="entry name" value="AAA_10"/>
    <property type="match status" value="1"/>
</dbReference>
<dbReference type="Gene3D" id="1.10.8.730">
    <property type="match status" value="1"/>
</dbReference>
<sequence length="889" mass="96400">MMRVAIRHLADHLLWSAAGPVWAVWRLEPHGARYMGAQQRDELLSQLTGLVRALPKTARLYGLCAQVDAGEVVARMLEGVDLERYPHWAETAGADLELLDGLEMHQRTWWLAVPLETQQRRLDIAAALGGVWADLSALLGLRPAPVPREEVVSYKERAAQIEAEITAMVPMRRARPAEIMWMHQHAVHRGLEEPLLVEASDSEGGGGKVLGQVLRSPSYQDLGQVRLLEGGQETLEYSRESKRNPSQKRERRQGRLSPVRRTWLQVESAEGAGYQAHLPLTEMPRAVAAESADLLARLEELPFPADFVCDLRLISTQEVKEQVQRKKRELADQADQYAAHTATGVPEEMHDAAADLGELDSRASQSTVEVEVQAVTVLSVWGPTPQVCDERARMLSKRVQSASYRLARPAGEQEELMSLSLPGSPTPPRTRQYEQNQLGEDWVLGGALVGGGFGDRRGQMIGISQDSGTVRPVLLDIAQSVLENFSASFGVVGDLGAGKSVLLKLINAGLVDRGGRAIVIDRTPVREWAHFAQSAAPGRCQVVDAAQAQMSLDPLRVFPPATAAHYALSYLTLQLGIGPLTAQGAVLKSAINKAQASPAPSMAAVIAALEEMADDGASRGQEAAMLRDLLTMVSEEPLAAAVFDPELPPISLQSDMGADWVVITTAGLTLPPREAVANPELMRSQPTEALIGRAVLYLLAALARQVAFEDPERFCLITVDECYWLTSSAEGLALVHEAVHDGRKHGAGMALGGHDVEELGNETIRGLLAHRFLARTADERLAARGLEFLGLPGDSETLLRTVTGDLSPAGDARRAGEMLVRDPRMRIGRMQVVVPPLPRIEQGIFTTPGDLATEPRLAKTAARPVSGEQARQLLADTERHPATAGGWTA</sequence>
<dbReference type="Proteomes" id="UP000721954">
    <property type="component" value="Unassembled WGS sequence"/>
</dbReference>
<dbReference type="GO" id="GO:0005524">
    <property type="term" value="F:ATP binding"/>
    <property type="evidence" value="ECO:0007669"/>
    <property type="project" value="UniProtKB-KW"/>
</dbReference>
<feature type="region of interest" description="Disordered" evidence="2">
    <location>
        <begin position="233"/>
        <end position="257"/>
    </location>
</feature>
<name>A0ABS3Y6P2_9ACTN</name>
<evidence type="ECO:0000313" key="3">
    <source>
        <dbReference type="EMBL" id="MBO8203153.1"/>
    </source>
</evidence>
<accession>A0ABS3Y6P2</accession>
<keyword evidence="3" id="KW-0547">Nucleotide-binding</keyword>
<protein>
    <submittedName>
        <fullName evidence="3">ATP-binding protein</fullName>
    </submittedName>
</protein>
<reference evidence="3 4" key="1">
    <citation type="submission" date="2021-02" db="EMBL/GenBank/DDBJ databases">
        <title>Streptomyces spirodelae sp. nov., isolated from duckweed.</title>
        <authorList>
            <person name="Saimee Y."/>
            <person name="Duangmal K."/>
        </authorList>
    </citation>
    <scope>NUCLEOTIDE SEQUENCE [LARGE SCALE GENOMIC DNA]</scope>
    <source>
        <strain evidence="3 4">DSM 42105</strain>
    </source>
</reference>
<dbReference type="PIRSF" id="PIRSF015040">
    <property type="entry name" value="ATPase_SAG2001_prd"/>
    <property type="match status" value="1"/>
</dbReference>
<keyword evidence="3" id="KW-0067">ATP-binding</keyword>
<dbReference type="SUPFAM" id="SSF52540">
    <property type="entry name" value="P-loop containing nucleoside triphosphate hydrolases"/>
    <property type="match status" value="1"/>
</dbReference>
<comment type="caution">
    <text evidence="3">The sequence shown here is derived from an EMBL/GenBank/DDBJ whole genome shotgun (WGS) entry which is preliminary data.</text>
</comment>
<proteinExistence type="predicted"/>
<evidence type="ECO:0000313" key="4">
    <source>
        <dbReference type="Proteomes" id="UP000721954"/>
    </source>
</evidence>
<dbReference type="InterPro" id="IPR016628">
    <property type="entry name" value="ATPase_SAG2001_prd"/>
</dbReference>
<organism evidence="3 4">
    <name type="scientific">Streptomyces smyrnaeus</name>
    <dbReference type="NCBI Taxonomy" id="1387713"/>
    <lineage>
        <taxon>Bacteria</taxon>
        <taxon>Bacillati</taxon>
        <taxon>Actinomycetota</taxon>
        <taxon>Actinomycetes</taxon>
        <taxon>Kitasatosporales</taxon>
        <taxon>Streptomycetaceae</taxon>
        <taxon>Streptomyces</taxon>
    </lineage>
</organism>
<dbReference type="InterPro" id="IPR027417">
    <property type="entry name" value="P-loop_NTPase"/>
</dbReference>